<organism evidence="2">
    <name type="scientific">Streptomyces haneummycinicus</name>
    <dbReference type="NCBI Taxonomy" id="3074435"/>
    <lineage>
        <taxon>Bacteria</taxon>
        <taxon>Bacillati</taxon>
        <taxon>Actinomycetota</taxon>
        <taxon>Actinomycetes</taxon>
        <taxon>Kitasatosporales</taxon>
        <taxon>Streptomycetaceae</taxon>
        <taxon>Streptomyces</taxon>
    </lineage>
</organism>
<evidence type="ECO:0000256" key="1">
    <source>
        <dbReference type="SAM" id="MobiDB-lite"/>
    </source>
</evidence>
<feature type="region of interest" description="Disordered" evidence="1">
    <location>
        <begin position="108"/>
        <end position="131"/>
    </location>
</feature>
<reference evidence="2" key="1">
    <citation type="submission" date="2024-06" db="EMBL/GenBank/DDBJ databases">
        <authorList>
            <consortium name="consrtm"/>
            <person name="Uemura M."/>
            <person name="Terahara T."/>
        </authorList>
    </citation>
    <scope>NUCLEOTIDE SEQUENCE</scope>
    <source>
        <strain evidence="2">KM77-8</strain>
        <plasmid evidence="2">pKM77-8_1</plasmid>
    </source>
</reference>
<gene>
    <name evidence="2" type="ORF">SHKM778_95130</name>
</gene>
<reference evidence="2" key="2">
    <citation type="submission" date="2024-07" db="EMBL/GenBank/DDBJ databases">
        <title>Streptomyces haneummycinica sp. nov., a new antibiotic-producing actinobacterium isolated from marine sediment.</title>
        <authorList>
            <person name="Uemura M."/>
            <person name="Hamada M."/>
            <person name="Hirano S."/>
            <person name="Kobayashi K."/>
            <person name="Ohshiro T."/>
            <person name="Kobayashi T."/>
            <person name="Terahara T."/>
        </authorList>
    </citation>
    <scope>NUCLEOTIDE SEQUENCE</scope>
    <source>
        <strain evidence="2">KM77-8</strain>
        <plasmid evidence="2">pKM77-8_1</plasmid>
    </source>
</reference>
<name>A0AAT9HZP6_9ACTN</name>
<dbReference type="AlphaFoldDB" id="A0AAT9HZP6"/>
<evidence type="ECO:0000313" key="2">
    <source>
        <dbReference type="EMBL" id="BFO23125.1"/>
    </source>
</evidence>
<dbReference type="EMBL" id="AP035769">
    <property type="protein sequence ID" value="BFO23125.1"/>
    <property type="molecule type" value="Genomic_DNA"/>
</dbReference>
<keyword evidence="2" id="KW-0614">Plasmid</keyword>
<sequence>MISLEPRKTYRFSVMKLLIRLQNFRLPRKRTVLIPFLGIYVTLMVTAQSAWAKDYTPVGIGDLLPSVDIPYTKGQGTLYEEYGNPSSTRSPTTTACGTSWTRCWRSRRSSAWPSPPWSAPPPSPSSSGSST</sequence>
<accession>A0AAT9HZP6</accession>
<protein>
    <submittedName>
        <fullName evidence="2">Uncharacterized protein</fullName>
    </submittedName>
</protein>
<proteinExistence type="predicted"/>
<geneLocation type="plasmid" evidence="2">
    <name>pKM77-8_1</name>
</geneLocation>
<feature type="compositionally biased region" description="Pro residues" evidence="1">
    <location>
        <begin position="113"/>
        <end position="124"/>
    </location>
</feature>